<feature type="transmembrane region" description="Helical" evidence="1">
    <location>
        <begin position="186"/>
        <end position="206"/>
    </location>
</feature>
<organism evidence="2 3">
    <name type="scientific">Verrucosispora sioxanthis</name>
    <dbReference type="NCBI Taxonomy" id="2499994"/>
    <lineage>
        <taxon>Bacteria</taxon>
        <taxon>Bacillati</taxon>
        <taxon>Actinomycetota</taxon>
        <taxon>Actinomycetes</taxon>
        <taxon>Micromonosporales</taxon>
        <taxon>Micromonosporaceae</taxon>
        <taxon>Micromonospora</taxon>
    </lineage>
</organism>
<proteinExistence type="predicted"/>
<keyword evidence="1" id="KW-0472">Membrane</keyword>
<accession>A0A6M1L9W1</accession>
<feature type="transmembrane region" description="Helical" evidence="1">
    <location>
        <begin position="69"/>
        <end position="94"/>
    </location>
</feature>
<protein>
    <submittedName>
        <fullName evidence="2">Transporter</fullName>
    </submittedName>
</protein>
<evidence type="ECO:0000256" key="1">
    <source>
        <dbReference type="SAM" id="Phobius"/>
    </source>
</evidence>
<feature type="transmembrane region" description="Helical" evidence="1">
    <location>
        <begin position="136"/>
        <end position="158"/>
    </location>
</feature>
<reference evidence="2 3" key="1">
    <citation type="submission" date="2020-02" db="EMBL/GenBank/DDBJ databases">
        <title>Draft Genome Sequence of Verrucosispora sp. Strain CWR15, Isolated from Gulf of Mexico Sponge.</title>
        <authorList>
            <person name="Kennedy S.J."/>
            <person name="Cella E."/>
            <person name="Azarian T."/>
            <person name="Baker B.J."/>
            <person name="Shaw L.N."/>
        </authorList>
    </citation>
    <scope>NUCLEOTIDE SEQUENCE [LARGE SCALE GENOMIC DNA]</scope>
    <source>
        <strain evidence="2 3">CWR15</strain>
    </source>
</reference>
<feature type="transmembrane region" description="Helical" evidence="1">
    <location>
        <begin position="163"/>
        <end position="180"/>
    </location>
</feature>
<comment type="caution">
    <text evidence="2">The sequence shown here is derived from an EMBL/GenBank/DDBJ whole genome shotgun (WGS) entry which is preliminary data.</text>
</comment>
<keyword evidence="3" id="KW-1185">Reference proteome</keyword>
<dbReference type="AlphaFoldDB" id="A0A6M1L9W1"/>
<sequence length="212" mass="22601">MTADDDLPPENPAAALRLIDEQRATAARQFEPDPRAYYWPWGLAWLIGFGLHFLYFSPGDVPLVEMPSWLPLTTLFVLLAAAGAVSAVAGARAYGQVAGESAQRGAWYGWSWGLGFLTLFVLAGRLSDSLPPDLVGLLWSALAVGLTGILHMAGGAVWLDRTLFLLGVWITVVNLLGTIAGPGWHALVVAVAGGGGMLLAGLLGWLRRRGRQ</sequence>
<evidence type="ECO:0000313" key="2">
    <source>
        <dbReference type="EMBL" id="NGM15078.1"/>
    </source>
</evidence>
<keyword evidence="1" id="KW-0812">Transmembrane</keyword>
<name>A0A6M1L9W1_9ACTN</name>
<feature type="transmembrane region" description="Helical" evidence="1">
    <location>
        <begin position="106"/>
        <end position="124"/>
    </location>
</feature>
<evidence type="ECO:0000313" key="3">
    <source>
        <dbReference type="Proteomes" id="UP000478148"/>
    </source>
</evidence>
<gene>
    <name evidence="2" type="ORF">ENC19_21740</name>
</gene>
<dbReference type="Proteomes" id="UP000478148">
    <property type="component" value="Unassembled WGS sequence"/>
</dbReference>
<dbReference type="EMBL" id="SAIY01000008">
    <property type="protein sequence ID" value="NGM15078.1"/>
    <property type="molecule type" value="Genomic_DNA"/>
</dbReference>
<dbReference type="RefSeq" id="WP_164448949.1">
    <property type="nucleotide sequence ID" value="NZ_SAIY01000008.1"/>
</dbReference>
<feature type="transmembrane region" description="Helical" evidence="1">
    <location>
        <begin position="38"/>
        <end position="57"/>
    </location>
</feature>
<keyword evidence="1" id="KW-1133">Transmembrane helix</keyword>